<dbReference type="GO" id="GO:0016020">
    <property type="term" value="C:membrane"/>
    <property type="evidence" value="ECO:0007669"/>
    <property type="project" value="TreeGrafter"/>
</dbReference>
<proteinExistence type="predicted"/>
<feature type="domain" description="C2" evidence="1">
    <location>
        <begin position="443"/>
        <end position="561"/>
    </location>
</feature>
<dbReference type="InterPro" id="IPR035892">
    <property type="entry name" value="C2_domain_sf"/>
</dbReference>
<dbReference type="Proteomes" id="UP000265140">
    <property type="component" value="Chromosome 11"/>
</dbReference>
<dbReference type="PANTHER" id="PTHR46096:SF5">
    <property type="entry name" value="PERFORIN 1.2 PRECURSOR-RELATED"/>
    <property type="match status" value="1"/>
</dbReference>
<sequence>MSGHHFQIHNPNSFSCQVFAQLIGDWKTILYFSIQRPSLMFNPFMFAPPPPSSSIVPEPAMTVNPFLFLLLFLPVFHCCHTGSFTDCQTAPFVPGHNLAGEGFDIVKMKTTGAFVVDVRTFMKGGHDGNCTLCTNTLMNKTVQKLPLSVLDWRTKVQCQRSLSSKIYESSTSVLKETTKSASISWKVGLGFKGIAGVHVGGTHSKSATFAKGLSTKDKFAFTSHEFKCKYYMFRIRNNPQLSEEFELALKNLPSTHSKKNDPAFLKFISIYGTHYIRTVHLGGKVHSTSAIRTCQTAMSGLSIHSVSNCLGVEASGTIKGVTLSAETRFCKEQSKKLKTGQSFSATFSDRVTEVEGGDGEVADILFNPDKKNGYETWLKSLKKSPGVVSYQLSSLHFLVTENPTLKDNLRKAIRDYIQGYAVSTSCPSACKNGVRNKDCACKCTGHSNVDSNCCPSKPGVARMNVTVLRATGLWGDYFSKTDGYVKVLYGNQGSSTPVIWNNDFPYWNYLIQYGTVDLASRAVLRFEVWDRDNRWDDDLLGSASIIPQFGVNIGKSFKLKHGTLYVTLSVVCGPSLKGSLCDQYSPSPGSQGRLSYIHDLDKEN</sequence>
<reference evidence="3 4" key="1">
    <citation type="submission" date="2020-02" db="EMBL/GenBank/DDBJ databases">
        <title>Esox lucius (northern pike) genome, fEsoLuc1, primary haplotype.</title>
        <authorList>
            <person name="Myers G."/>
            <person name="Karagic N."/>
            <person name="Meyer A."/>
            <person name="Pippel M."/>
            <person name="Reichard M."/>
            <person name="Winkler S."/>
            <person name="Tracey A."/>
            <person name="Sims Y."/>
            <person name="Howe K."/>
            <person name="Rhie A."/>
            <person name="Formenti G."/>
            <person name="Durbin R."/>
            <person name="Fedrigo O."/>
            <person name="Jarvis E.D."/>
        </authorList>
    </citation>
    <scope>NUCLEOTIDE SEQUENCE [LARGE SCALE GENOMIC DNA]</scope>
</reference>
<dbReference type="InterPro" id="IPR020864">
    <property type="entry name" value="MACPF"/>
</dbReference>
<dbReference type="SUPFAM" id="SSF49562">
    <property type="entry name" value="C2 domain (Calcium/lipid-binding domain, CaLB)"/>
    <property type="match status" value="1"/>
</dbReference>
<evidence type="ECO:0000313" key="4">
    <source>
        <dbReference type="Proteomes" id="UP000265140"/>
    </source>
</evidence>
<dbReference type="SMART" id="SM00457">
    <property type="entry name" value="MACPF"/>
    <property type="match status" value="1"/>
</dbReference>
<dbReference type="Gene3D" id="2.60.40.150">
    <property type="entry name" value="C2 domain"/>
    <property type="match status" value="1"/>
</dbReference>
<dbReference type="GO" id="GO:0022829">
    <property type="term" value="F:wide pore channel activity"/>
    <property type="evidence" value="ECO:0007669"/>
    <property type="project" value="TreeGrafter"/>
</dbReference>
<reference evidence="3" key="3">
    <citation type="submission" date="2025-09" db="UniProtKB">
        <authorList>
            <consortium name="Ensembl"/>
        </authorList>
    </citation>
    <scope>IDENTIFICATION</scope>
</reference>
<evidence type="ECO:0008006" key="5">
    <source>
        <dbReference type="Google" id="ProtNLM"/>
    </source>
</evidence>
<dbReference type="Pfam" id="PF00168">
    <property type="entry name" value="C2"/>
    <property type="match status" value="1"/>
</dbReference>
<dbReference type="Ensembl" id="ENSELUT00000109506.1">
    <property type="protein sequence ID" value="ENSELUP00000082688.1"/>
    <property type="gene ID" value="ENSELUG00000015449.3"/>
</dbReference>
<evidence type="ECO:0000259" key="2">
    <source>
        <dbReference type="PROSITE" id="PS51412"/>
    </source>
</evidence>
<dbReference type="AlphaFoldDB" id="A0AAY5K187"/>
<dbReference type="InterPro" id="IPR052784">
    <property type="entry name" value="Perforin-1_pore-forming"/>
</dbReference>
<dbReference type="PROSITE" id="PS51412">
    <property type="entry name" value="MACPF_2"/>
    <property type="match status" value="1"/>
</dbReference>
<dbReference type="PROSITE" id="PS50004">
    <property type="entry name" value="C2"/>
    <property type="match status" value="1"/>
</dbReference>
<dbReference type="PANTHER" id="PTHR46096">
    <property type="entry name" value="PERFORIN-1"/>
    <property type="match status" value="1"/>
</dbReference>
<accession>A0AAY5K187</accession>
<feature type="domain" description="MACPF" evidence="2">
    <location>
        <begin position="83"/>
        <end position="424"/>
    </location>
</feature>
<organism evidence="3 4">
    <name type="scientific">Esox lucius</name>
    <name type="common">Northern pike</name>
    <dbReference type="NCBI Taxonomy" id="8010"/>
    <lineage>
        <taxon>Eukaryota</taxon>
        <taxon>Metazoa</taxon>
        <taxon>Chordata</taxon>
        <taxon>Craniata</taxon>
        <taxon>Vertebrata</taxon>
        <taxon>Euteleostomi</taxon>
        <taxon>Actinopterygii</taxon>
        <taxon>Neopterygii</taxon>
        <taxon>Teleostei</taxon>
        <taxon>Protacanthopterygii</taxon>
        <taxon>Esociformes</taxon>
        <taxon>Esocidae</taxon>
        <taxon>Esox</taxon>
    </lineage>
</organism>
<dbReference type="GO" id="GO:0051607">
    <property type="term" value="P:defense response to virus"/>
    <property type="evidence" value="ECO:0007669"/>
    <property type="project" value="TreeGrafter"/>
</dbReference>
<dbReference type="InterPro" id="IPR000008">
    <property type="entry name" value="C2_dom"/>
</dbReference>
<dbReference type="Pfam" id="PF01823">
    <property type="entry name" value="MACPF"/>
    <property type="match status" value="1"/>
</dbReference>
<dbReference type="GO" id="GO:0001913">
    <property type="term" value="P:T cell mediated cytotoxicity"/>
    <property type="evidence" value="ECO:0007669"/>
    <property type="project" value="TreeGrafter"/>
</dbReference>
<dbReference type="GO" id="GO:0001771">
    <property type="term" value="P:immunological synapse formation"/>
    <property type="evidence" value="ECO:0007669"/>
    <property type="project" value="TreeGrafter"/>
</dbReference>
<keyword evidence="4" id="KW-1185">Reference proteome</keyword>
<reference evidence="3" key="2">
    <citation type="submission" date="2025-08" db="UniProtKB">
        <authorList>
            <consortium name="Ensembl"/>
        </authorList>
    </citation>
    <scope>IDENTIFICATION</scope>
</reference>
<protein>
    <recommendedName>
        <fullName evidence="5">Perforin 1.3</fullName>
    </recommendedName>
</protein>
<dbReference type="GeneTree" id="ENSGT00940000164067"/>
<dbReference type="SMART" id="SM00239">
    <property type="entry name" value="C2"/>
    <property type="match status" value="1"/>
</dbReference>
<evidence type="ECO:0000259" key="1">
    <source>
        <dbReference type="PROSITE" id="PS50004"/>
    </source>
</evidence>
<name>A0AAY5K187_ESOLU</name>
<evidence type="ECO:0000313" key="3">
    <source>
        <dbReference type="Ensembl" id="ENSELUP00000082688.1"/>
    </source>
</evidence>